<dbReference type="CDD" id="cd02966">
    <property type="entry name" value="TlpA_like_family"/>
    <property type="match status" value="1"/>
</dbReference>
<organism evidence="7 8">
    <name type="scientific">Sphingomonas oligophenolica</name>
    <dbReference type="NCBI Taxonomy" id="301154"/>
    <lineage>
        <taxon>Bacteria</taxon>
        <taxon>Pseudomonadati</taxon>
        <taxon>Pseudomonadota</taxon>
        <taxon>Alphaproteobacteria</taxon>
        <taxon>Sphingomonadales</taxon>
        <taxon>Sphingomonadaceae</taxon>
        <taxon>Sphingomonas</taxon>
    </lineage>
</organism>
<comment type="caution">
    <text evidence="7">The sequence shown here is derived from an EMBL/GenBank/DDBJ whole genome shotgun (WGS) entry which is preliminary data.</text>
</comment>
<keyword evidence="5" id="KW-0732">Signal</keyword>
<keyword evidence="3" id="KW-0676">Redox-active center</keyword>
<dbReference type="GO" id="GO:0017004">
    <property type="term" value="P:cytochrome complex assembly"/>
    <property type="evidence" value="ECO:0007669"/>
    <property type="project" value="UniProtKB-KW"/>
</dbReference>
<evidence type="ECO:0000256" key="5">
    <source>
        <dbReference type="SAM" id="SignalP"/>
    </source>
</evidence>
<dbReference type="PROSITE" id="PS51352">
    <property type="entry name" value="THIOREDOXIN_2"/>
    <property type="match status" value="1"/>
</dbReference>
<evidence type="ECO:0000313" key="8">
    <source>
        <dbReference type="Proteomes" id="UP000318413"/>
    </source>
</evidence>
<dbReference type="Pfam" id="PF08534">
    <property type="entry name" value="Redoxin"/>
    <property type="match status" value="1"/>
</dbReference>
<protein>
    <submittedName>
        <fullName evidence="7">TlpA family protein disulfide reductase</fullName>
    </submittedName>
</protein>
<comment type="subcellular location">
    <subcellularLocation>
        <location evidence="1">Cell envelope</location>
    </subcellularLocation>
</comment>
<sequence>MPFSSSRLAIASLLIAATGIAGCDRQSDAPAQANVADATTATADDLSSDEVVSANSAAPAAPLTGIDRSHKGDAAPTAEFKAPDGKPTTLAAFRGKPVLLNLWATWCGPCVAELPTLNAAAAALDGKVAVLAISQDTQNTKRVPQFLADHGATALAPYVDDQMALSLGYGANLPTTILFDSAGKEVWRWHGGNDWTSPAVRALIAEAS</sequence>
<feature type="region of interest" description="Disordered" evidence="4">
    <location>
        <begin position="59"/>
        <end position="82"/>
    </location>
</feature>
<dbReference type="PROSITE" id="PS00194">
    <property type="entry name" value="THIOREDOXIN_1"/>
    <property type="match status" value="1"/>
</dbReference>
<dbReference type="PROSITE" id="PS51257">
    <property type="entry name" value="PROKAR_LIPOPROTEIN"/>
    <property type="match status" value="1"/>
</dbReference>
<dbReference type="RefSeq" id="WP_140866330.1">
    <property type="nucleotide sequence ID" value="NZ_RCZK01000001.1"/>
</dbReference>
<evidence type="ECO:0000256" key="2">
    <source>
        <dbReference type="ARBA" id="ARBA00022748"/>
    </source>
</evidence>
<dbReference type="Proteomes" id="UP000318413">
    <property type="component" value="Unassembled WGS sequence"/>
</dbReference>
<dbReference type="AlphaFoldDB" id="A0A502CUI7"/>
<dbReference type="InterPro" id="IPR017937">
    <property type="entry name" value="Thioredoxin_CS"/>
</dbReference>
<evidence type="ECO:0000313" key="7">
    <source>
        <dbReference type="EMBL" id="TPG15411.1"/>
    </source>
</evidence>
<dbReference type="InterPro" id="IPR050553">
    <property type="entry name" value="Thioredoxin_ResA/DsbE_sf"/>
</dbReference>
<feature type="chain" id="PRO_5021256000" evidence="5">
    <location>
        <begin position="22"/>
        <end position="208"/>
    </location>
</feature>
<evidence type="ECO:0000259" key="6">
    <source>
        <dbReference type="PROSITE" id="PS51352"/>
    </source>
</evidence>
<proteinExistence type="predicted"/>
<reference evidence="7 8" key="1">
    <citation type="journal article" date="2019" name="Environ. Microbiol.">
        <title>Species interactions and distinct microbial communities in high Arctic permafrost affected cryosols are associated with the CH4 and CO2 gas fluxes.</title>
        <authorList>
            <person name="Altshuler I."/>
            <person name="Hamel J."/>
            <person name="Turney S."/>
            <person name="Magnuson E."/>
            <person name="Levesque R."/>
            <person name="Greer C."/>
            <person name="Whyte L.G."/>
        </authorList>
    </citation>
    <scope>NUCLEOTIDE SEQUENCE [LARGE SCALE GENOMIC DNA]</scope>
    <source>
        <strain evidence="7 8">S5.1</strain>
    </source>
</reference>
<dbReference type="OrthoDB" id="9799347at2"/>
<dbReference type="PANTHER" id="PTHR42852">
    <property type="entry name" value="THIOL:DISULFIDE INTERCHANGE PROTEIN DSBE"/>
    <property type="match status" value="1"/>
</dbReference>
<feature type="signal peptide" evidence="5">
    <location>
        <begin position="1"/>
        <end position="21"/>
    </location>
</feature>
<dbReference type="InterPro" id="IPR036249">
    <property type="entry name" value="Thioredoxin-like_sf"/>
</dbReference>
<dbReference type="InterPro" id="IPR013766">
    <property type="entry name" value="Thioredoxin_domain"/>
</dbReference>
<name>A0A502CUI7_9SPHN</name>
<keyword evidence="8" id="KW-1185">Reference proteome</keyword>
<dbReference type="EMBL" id="RCZK01000001">
    <property type="protein sequence ID" value="TPG15411.1"/>
    <property type="molecule type" value="Genomic_DNA"/>
</dbReference>
<evidence type="ECO:0000256" key="4">
    <source>
        <dbReference type="SAM" id="MobiDB-lite"/>
    </source>
</evidence>
<dbReference type="GO" id="GO:0015036">
    <property type="term" value="F:disulfide oxidoreductase activity"/>
    <property type="evidence" value="ECO:0007669"/>
    <property type="project" value="UniProtKB-ARBA"/>
</dbReference>
<dbReference type="InterPro" id="IPR013740">
    <property type="entry name" value="Redoxin"/>
</dbReference>
<evidence type="ECO:0000256" key="1">
    <source>
        <dbReference type="ARBA" id="ARBA00004196"/>
    </source>
</evidence>
<evidence type="ECO:0000256" key="3">
    <source>
        <dbReference type="ARBA" id="ARBA00023284"/>
    </source>
</evidence>
<keyword evidence="2" id="KW-0201">Cytochrome c-type biogenesis</keyword>
<dbReference type="GO" id="GO:0030313">
    <property type="term" value="C:cell envelope"/>
    <property type="evidence" value="ECO:0007669"/>
    <property type="project" value="UniProtKB-SubCell"/>
</dbReference>
<dbReference type="SUPFAM" id="SSF52833">
    <property type="entry name" value="Thioredoxin-like"/>
    <property type="match status" value="1"/>
</dbReference>
<feature type="domain" description="Thioredoxin" evidence="6">
    <location>
        <begin position="69"/>
        <end position="208"/>
    </location>
</feature>
<accession>A0A502CUI7</accession>
<gene>
    <name evidence="7" type="ORF">EAH84_00965</name>
</gene>
<dbReference type="PANTHER" id="PTHR42852:SF13">
    <property type="entry name" value="PROTEIN DIPZ"/>
    <property type="match status" value="1"/>
</dbReference>
<dbReference type="Gene3D" id="3.40.30.10">
    <property type="entry name" value="Glutaredoxin"/>
    <property type="match status" value="1"/>
</dbReference>